<dbReference type="SUPFAM" id="SSF56645">
    <property type="entry name" value="Acyl-CoA dehydrogenase NM domain-like"/>
    <property type="match status" value="1"/>
</dbReference>
<keyword evidence="9" id="KW-1185">Reference proteome</keyword>
<protein>
    <submittedName>
        <fullName evidence="8">Acyl-CoA/acyl-ACP dehydrogenase</fullName>
    </submittedName>
</protein>
<feature type="domain" description="Acyl-CoA dehydrogenase/oxidase C-terminal" evidence="6">
    <location>
        <begin position="238"/>
        <end position="369"/>
    </location>
</feature>
<dbReference type="InterPro" id="IPR009100">
    <property type="entry name" value="AcylCoA_DH/oxidase_NM_dom_sf"/>
</dbReference>
<dbReference type="Gene3D" id="1.10.540.10">
    <property type="entry name" value="Acyl-CoA dehydrogenase/oxidase, N-terminal domain"/>
    <property type="match status" value="1"/>
</dbReference>
<accession>A0A7X0VAD0</accession>
<keyword evidence="3" id="KW-0285">Flavoprotein</keyword>
<gene>
    <name evidence="8" type="ORF">H5V45_01470</name>
</gene>
<dbReference type="GO" id="GO:0050660">
    <property type="term" value="F:flavin adenine dinucleotide binding"/>
    <property type="evidence" value="ECO:0007669"/>
    <property type="project" value="InterPro"/>
</dbReference>
<comment type="cofactor">
    <cofactor evidence="1">
        <name>FAD</name>
        <dbReference type="ChEBI" id="CHEBI:57692"/>
    </cofactor>
</comment>
<dbReference type="InterPro" id="IPR009075">
    <property type="entry name" value="AcylCo_DH/oxidase_C"/>
</dbReference>
<dbReference type="Pfam" id="PF00441">
    <property type="entry name" value="Acyl-CoA_dh_1"/>
    <property type="match status" value="1"/>
</dbReference>
<keyword evidence="5" id="KW-0560">Oxidoreductase</keyword>
<dbReference type="PANTHER" id="PTHR43884:SF20">
    <property type="entry name" value="ACYL-COA DEHYDROGENASE FADE28"/>
    <property type="match status" value="1"/>
</dbReference>
<dbReference type="InterPro" id="IPR036250">
    <property type="entry name" value="AcylCo_DH-like_C"/>
</dbReference>
<evidence type="ECO:0000256" key="2">
    <source>
        <dbReference type="ARBA" id="ARBA00009347"/>
    </source>
</evidence>
<dbReference type="InterPro" id="IPR013786">
    <property type="entry name" value="AcylCoA_DH/ox_N"/>
</dbReference>
<proteinExistence type="inferred from homology"/>
<dbReference type="EMBL" id="JACKXE010000001">
    <property type="protein sequence ID" value="MBB6625978.1"/>
    <property type="molecule type" value="Genomic_DNA"/>
</dbReference>
<comment type="caution">
    <text evidence="8">The sequence shown here is derived from an EMBL/GenBank/DDBJ whole genome shotgun (WGS) entry which is preliminary data.</text>
</comment>
<dbReference type="PANTHER" id="PTHR43884">
    <property type="entry name" value="ACYL-COA DEHYDROGENASE"/>
    <property type="match status" value="1"/>
</dbReference>
<reference evidence="8 9" key="1">
    <citation type="submission" date="2020-08" db="EMBL/GenBank/DDBJ databases">
        <authorList>
            <person name="Seo M.-J."/>
        </authorList>
    </citation>
    <scope>NUCLEOTIDE SEQUENCE [LARGE SCALE GENOMIC DNA]</scope>
    <source>
        <strain evidence="8 9">KIGAM211</strain>
    </source>
</reference>
<evidence type="ECO:0000313" key="9">
    <source>
        <dbReference type="Proteomes" id="UP000523955"/>
    </source>
</evidence>
<feature type="domain" description="Acyl-CoA dehydrogenase/oxidase N-terminal" evidence="7">
    <location>
        <begin position="7"/>
        <end position="116"/>
    </location>
</feature>
<evidence type="ECO:0000259" key="6">
    <source>
        <dbReference type="Pfam" id="PF00441"/>
    </source>
</evidence>
<sequence>MDFTFTPEQDDAAALAARILTDRATHERMRAVEGGGDRFDRDLWAELGRAGLLGLALPEEHDGAGLGLLELCRVLVEVGRTVAPVPLAAHGPAALLLAEHGTEAQQAAWLPAAASGGCVVTAAVAEDRSFSPARPTTVATAAGDKAEDGFTLTGSKSIVPAGTYADLFLVPADTGDGVAVFLVEPGDAGVGVVAQRFSDGDAVARLDLDAVVLGPDRLLGAADGAAAQRLRQLLVLAASAEQLGVTEGALALTAAYAKTREQFGRPIGTFQAVSQRLADGFIDVLAQRLTLWQAAWRLSQGLPAETEVATAKLWAADAGHRLAHTTVHVHGGVGIDLDGTAHRYFTTAKRFEFLYGAGTEQALTVGRALAAEPA</sequence>
<evidence type="ECO:0000256" key="3">
    <source>
        <dbReference type="ARBA" id="ARBA00022630"/>
    </source>
</evidence>
<dbReference type="RefSeq" id="WP_185251296.1">
    <property type="nucleotide sequence ID" value="NZ_JACKXE010000001.1"/>
</dbReference>
<dbReference type="Gene3D" id="1.20.140.10">
    <property type="entry name" value="Butyryl-CoA Dehydrogenase, subunit A, domain 3"/>
    <property type="match status" value="1"/>
</dbReference>
<comment type="similarity">
    <text evidence="2">Belongs to the acyl-CoA dehydrogenase family.</text>
</comment>
<organism evidence="8 9">
    <name type="scientific">Nocardioides luti</name>
    <dbReference type="NCBI Taxonomy" id="2761101"/>
    <lineage>
        <taxon>Bacteria</taxon>
        <taxon>Bacillati</taxon>
        <taxon>Actinomycetota</taxon>
        <taxon>Actinomycetes</taxon>
        <taxon>Propionibacteriales</taxon>
        <taxon>Nocardioidaceae</taxon>
        <taxon>Nocardioides</taxon>
    </lineage>
</organism>
<evidence type="ECO:0000256" key="5">
    <source>
        <dbReference type="ARBA" id="ARBA00023002"/>
    </source>
</evidence>
<keyword evidence="4" id="KW-0274">FAD</keyword>
<dbReference type="SUPFAM" id="SSF47203">
    <property type="entry name" value="Acyl-CoA dehydrogenase C-terminal domain-like"/>
    <property type="match status" value="1"/>
</dbReference>
<dbReference type="InterPro" id="IPR046373">
    <property type="entry name" value="Acyl-CoA_Oxase/DH_mid-dom_sf"/>
</dbReference>
<dbReference type="Pfam" id="PF02771">
    <property type="entry name" value="Acyl-CoA_dh_N"/>
    <property type="match status" value="1"/>
</dbReference>
<evidence type="ECO:0000259" key="7">
    <source>
        <dbReference type="Pfam" id="PF02771"/>
    </source>
</evidence>
<name>A0A7X0VAD0_9ACTN</name>
<evidence type="ECO:0000256" key="4">
    <source>
        <dbReference type="ARBA" id="ARBA00022827"/>
    </source>
</evidence>
<evidence type="ECO:0000256" key="1">
    <source>
        <dbReference type="ARBA" id="ARBA00001974"/>
    </source>
</evidence>
<dbReference type="GO" id="GO:0003995">
    <property type="term" value="F:acyl-CoA dehydrogenase activity"/>
    <property type="evidence" value="ECO:0007669"/>
    <property type="project" value="TreeGrafter"/>
</dbReference>
<dbReference type="Proteomes" id="UP000523955">
    <property type="component" value="Unassembled WGS sequence"/>
</dbReference>
<evidence type="ECO:0000313" key="8">
    <source>
        <dbReference type="EMBL" id="MBB6625978.1"/>
    </source>
</evidence>
<dbReference type="AlphaFoldDB" id="A0A7X0VAD0"/>
<dbReference type="Gene3D" id="2.40.110.10">
    <property type="entry name" value="Butyryl-CoA Dehydrogenase, subunit A, domain 2"/>
    <property type="match status" value="1"/>
</dbReference>
<dbReference type="InterPro" id="IPR037069">
    <property type="entry name" value="AcylCoA_DH/ox_N_sf"/>
</dbReference>